<accession>A0A0B7GRD9</accession>
<evidence type="ECO:0000313" key="1">
    <source>
        <dbReference type="EMBL" id="CEL90644.1"/>
    </source>
</evidence>
<gene>
    <name evidence="2" type="ORF">EII39_10920</name>
    <name evidence="3" type="ORF">NCTC11085_01490</name>
    <name evidence="1" type="ORF">SSV_1350</name>
</gene>
<protein>
    <submittedName>
        <fullName evidence="1">Uncharacterized protein</fullName>
    </submittedName>
</protein>
<sequence length="219" mass="25901">MKTFTLEAIYALHMFNDYSDDLFFLPLPSEEGKTRLENLRQVLEKGYEDLGKMGLVIDNEPTEECAYYGAFLERYHKAIYHCQVDSNYFCAQETDSNKWTTTVIKQIGDNQYVIETLHSLVFLAHLKDIHPILKDLEEKRKNYAYYSWEPFSAFRLQAYYADNEAIRLQTFRRKELLKDSLFLEAPSGLYEFDVAHERIRSVDGEELRDEIIHDLKVRV</sequence>
<dbReference type="AlphaFoldDB" id="A0A0B7GRD9"/>
<evidence type="ECO:0000313" key="5">
    <source>
        <dbReference type="Proteomes" id="UP000249623"/>
    </source>
</evidence>
<proteinExistence type="predicted"/>
<evidence type="ECO:0000313" key="3">
    <source>
        <dbReference type="EMBL" id="SQF35113.1"/>
    </source>
</evidence>
<dbReference type="Proteomes" id="UP000277597">
    <property type="component" value="Unassembled WGS sequence"/>
</dbReference>
<dbReference type="Proteomes" id="UP000183504">
    <property type="component" value="Unassembled WGS sequence"/>
</dbReference>
<name>A0A0B7GRD9_STRSA</name>
<evidence type="ECO:0000313" key="4">
    <source>
        <dbReference type="Proteomes" id="UP000183504"/>
    </source>
</evidence>
<reference evidence="3 5" key="2">
    <citation type="submission" date="2018-06" db="EMBL/GenBank/DDBJ databases">
        <authorList>
            <consortium name="Pathogen Informatics"/>
            <person name="Doyle S."/>
        </authorList>
    </citation>
    <scope>NUCLEOTIDE SEQUENCE [LARGE SCALE GENOMIC DNA]</scope>
    <source>
        <strain evidence="3 5">NCTC11085</strain>
    </source>
</reference>
<reference evidence="1 4" key="1">
    <citation type="submission" date="2015-01" db="EMBL/GenBank/DDBJ databases">
        <authorList>
            <person name="Pelicic Vladimir"/>
        </authorList>
    </citation>
    <scope>NUCLEOTIDE SEQUENCE [LARGE SCALE GENOMIC DNA]</scope>
    <source>
        <strain evidence="1 4">2908</strain>
    </source>
</reference>
<organism evidence="1 4">
    <name type="scientific">Streptococcus sanguinis</name>
    <dbReference type="NCBI Taxonomy" id="1305"/>
    <lineage>
        <taxon>Bacteria</taxon>
        <taxon>Bacillati</taxon>
        <taxon>Bacillota</taxon>
        <taxon>Bacilli</taxon>
        <taxon>Lactobacillales</taxon>
        <taxon>Streptococcaceae</taxon>
        <taxon>Streptococcus</taxon>
    </lineage>
</organism>
<dbReference type="EMBL" id="RQZI01000017">
    <property type="protein sequence ID" value="RRC90713.1"/>
    <property type="molecule type" value="Genomic_DNA"/>
</dbReference>
<dbReference type="Proteomes" id="UP000249623">
    <property type="component" value="Chromosome 1"/>
</dbReference>
<dbReference type="RefSeq" id="WP_002924161.1">
    <property type="nucleotide sequence ID" value="NZ_CDMW01000001.1"/>
</dbReference>
<evidence type="ECO:0000313" key="2">
    <source>
        <dbReference type="EMBL" id="RRC90713.1"/>
    </source>
</evidence>
<evidence type="ECO:0000313" key="6">
    <source>
        <dbReference type="Proteomes" id="UP000277597"/>
    </source>
</evidence>
<reference evidence="2 6" key="3">
    <citation type="submission" date="2018-11" db="EMBL/GenBank/DDBJ databases">
        <title>Genomes From Bacteria Associated with the Canine Oral Cavity: a Test Case for Automated Genome-Based Taxonomic Assignment.</title>
        <authorList>
            <person name="Coil D.A."/>
            <person name="Jospin G."/>
            <person name="Darling A.E."/>
            <person name="Wallis C."/>
            <person name="Davis I.J."/>
            <person name="Harris S."/>
            <person name="Eisen J.A."/>
            <person name="Holcombe L.J."/>
            <person name="O'Flynn C."/>
        </authorList>
    </citation>
    <scope>NUCLEOTIDE SEQUENCE [LARGE SCALE GENOMIC DNA]</scope>
    <source>
        <strain evidence="2 6">OH953</strain>
    </source>
</reference>
<dbReference type="EMBL" id="LS483346">
    <property type="protein sequence ID" value="SQF35113.1"/>
    <property type="molecule type" value="Genomic_DNA"/>
</dbReference>
<dbReference type="EMBL" id="CDMW01000001">
    <property type="protein sequence ID" value="CEL90644.1"/>
    <property type="molecule type" value="Genomic_DNA"/>
</dbReference>